<evidence type="ECO:0000259" key="12">
    <source>
        <dbReference type="SMART" id="SM00387"/>
    </source>
</evidence>
<dbReference type="InterPro" id="IPR036890">
    <property type="entry name" value="HATPase_C_sf"/>
</dbReference>
<dbReference type="Gene3D" id="3.30.565.10">
    <property type="entry name" value="Histidine kinase-like ATPase, C-terminal domain"/>
    <property type="match status" value="1"/>
</dbReference>
<dbReference type="InterPro" id="IPR001241">
    <property type="entry name" value="Topo_IIA"/>
</dbReference>
<evidence type="ECO:0000256" key="2">
    <source>
        <dbReference type="ARBA" id="ARBA00001946"/>
    </source>
</evidence>
<keyword evidence="7" id="KW-0067">ATP-binding</keyword>
<dbReference type="EMBL" id="UINC01075167">
    <property type="protein sequence ID" value="SVC13084.1"/>
    <property type="molecule type" value="Genomic_DNA"/>
</dbReference>
<evidence type="ECO:0000256" key="5">
    <source>
        <dbReference type="ARBA" id="ARBA00022723"/>
    </source>
</evidence>
<reference evidence="13" key="1">
    <citation type="submission" date="2018-05" db="EMBL/GenBank/DDBJ databases">
        <authorList>
            <person name="Lanie J.A."/>
            <person name="Ng W.-L."/>
            <person name="Kazmierczak K.M."/>
            <person name="Andrzejewski T.M."/>
            <person name="Davidsen T.M."/>
            <person name="Wayne K.J."/>
            <person name="Tettelin H."/>
            <person name="Glass J.I."/>
            <person name="Rusch D."/>
            <person name="Podicherti R."/>
            <person name="Tsui H.-C.T."/>
            <person name="Winkler M.E."/>
        </authorList>
    </citation>
    <scope>NUCLEOTIDE SEQUENCE</scope>
</reference>
<keyword evidence="11" id="KW-0413">Isomerase</keyword>
<accession>A0A382JKY1</accession>
<dbReference type="PANTHER" id="PTHR45866:SF1">
    <property type="entry name" value="DNA GYRASE SUBUNIT B, MITOCHONDRIAL"/>
    <property type="match status" value="1"/>
</dbReference>
<evidence type="ECO:0000256" key="3">
    <source>
        <dbReference type="ARBA" id="ARBA00010708"/>
    </source>
</evidence>
<protein>
    <recommendedName>
        <fullName evidence="4">DNA topoisomerase (ATP-hydrolyzing)</fullName>
        <ecNumber evidence="4">5.6.2.2</ecNumber>
    </recommendedName>
</protein>
<comment type="similarity">
    <text evidence="3">Belongs to the type II topoisomerase GyrB family.</text>
</comment>
<dbReference type="GO" id="GO:0003677">
    <property type="term" value="F:DNA binding"/>
    <property type="evidence" value="ECO:0007669"/>
    <property type="project" value="UniProtKB-KW"/>
</dbReference>
<evidence type="ECO:0000256" key="4">
    <source>
        <dbReference type="ARBA" id="ARBA00012895"/>
    </source>
</evidence>
<evidence type="ECO:0000256" key="11">
    <source>
        <dbReference type="ARBA" id="ARBA00023235"/>
    </source>
</evidence>
<dbReference type="Gene3D" id="3.30.230.10">
    <property type="match status" value="1"/>
</dbReference>
<keyword evidence="9" id="KW-0799">Topoisomerase</keyword>
<evidence type="ECO:0000256" key="6">
    <source>
        <dbReference type="ARBA" id="ARBA00022741"/>
    </source>
</evidence>
<comment type="catalytic activity">
    <reaction evidence="1">
        <text>ATP-dependent breakage, passage and rejoining of double-stranded DNA.</text>
        <dbReference type="EC" id="5.6.2.2"/>
    </reaction>
</comment>
<feature type="domain" description="Histidine kinase/HSP90-like ATPase" evidence="12">
    <location>
        <begin position="35"/>
        <end position="179"/>
    </location>
</feature>
<dbReference type="SMART" id="SM00433">
    <property type="entry name" value="TOP2c"/>
    <property type="match status" value="1"/>
</dbReference>
<dbReference type="FunFam" id="3.30.230.10:FF:000005">
    <property type="entry name" value="DNA gyrase subunit B"/>
    <property type="match status" value="1"/>
</dbReference>
<evidence type="ECO:0000256" key="10">
    <source>
        <dbReference type="ARBA" id="ARBA00023125"/>
    </source>
</evidence>
<dbReference type="SUPFAM" id="SSF54211">
    <property type="entry name" value="Ribosomal protein S5 domain 2-like"/>
    <property type="match status" value="1"/>
</dbReference>
<dbReference type="CDD" id="cd00822">
    <property type="entry name" value="TopoII_Trans_DNA_gyrase"/>
    <property type="match status" value="1"/>
</dbReference>
<evidence type="ECO:0000256" key="9">
    <source>
        <dbReference type="ARBA" id="ARBA00023029"/>
    </source>
</evidence>
<keyword evidence="5" id="KW-0479">Metal-binding</keyword>
<name>A0A382JKY1_9ZZZZ</name>
<keyword evidence="8" id="KW-0460">Magnesium</keyword>
<dbReference type="EC" id="5.6.2.2" evidence="4"/>
<dbReference type="CDD" id="cd16928">
    <property type="entry name" value="HATPase_GyrB-like"/>
    <property type="match status" value="1"/>
</dbReference>
<dbReference type="InterPro" id="IPR014721">
    <property type="entry name" value="Ribsml_uS5_D2-typ_fold_subgr"/>
</dbReference>
<dbReference type="InterPro" id="IPR000565">
    <property type="entry name" value="Topo_IIA_B"/>
</dbReference>
<dbReference type="AlphaFoldDB" id="A0A382JKY1"/>
<dbReference type="GO" id="GO:0003918">
    <property type="term" value="F:DNA topoisomerase type II (double strand cut, ATP-hydrolyzing) activity"/>
    <property type="evidence" value="ECO:0007669"/>
    <property type="project" value="UniProtKB-EC"/>
</dbReference>
<dbReference type="GO" id="GO:0005524">
    <property type="term" value="F:ATP binding"/>
    <property type="evidence" value="ECO:0007669"/>
    <property type="project" value="UniProtKB-KW"/>
</dbReference>
<dbReference type="PRINTS" id="PR01159">
    <property type="entry name" value="DNAGYRASEB"/>
</dbReference>
<gene>
    <name evidence="13" type="ORF">METZ01_LOCUS265938</name>
</gene>
<evidence type="ECO:0000313" key="13">
    <source>
        <dbReference type="EMBL" id="SVC13084.1"/>
    </source>
</evidence>
<dbReference type="GO" id="GO:0046872">
    <property type="term" value="F:metal ion binding"/>
    <property type="evidence" value="ECO:0007669"/>
    <property type="project" value="UniProtKB-KW"/>
</dbReference>
<dbReference type="PANTHER" id="PTHR45866">
    <property type="entry name" value="DNA GYRASE/TOPOISOMERASE SUBUNIT B"/>
    <property type="match status" value="1"/>
</dbReference>
<dbReference type="PRINTS" id="PR00418">
    <property type="entry name" value="TPI2FAMILY"/>
</dbReference>
<dbReference type="InterPro" id="IPR013506">
    <property type="entry name" value="Topo_IIA_bsu_dom2"/>
</dbReference>
<dbReference type="SMART" id="SM00387">
    <property type="entry name" value="HATPase_c"/>
    <property type="match status" value="1"/>
</dbReference>
<keyword evidence="6" id="KW-0547">Nucleotide-binding</keyword>
<dbReference type="FunFam" id="3.30.565.10:FF:000002">
    <property type="entry name" value="DNA gyrase subunit B"/>
    <property type="match status" value="1"/>
</dbReference>
<feature type="non-terminal residue" evidence="13">
    <location>
        <position position="405"/>
    </location>
</feature>
<evidence type="ECO:0000256" key="1">
    <source>
        <dbReference type="ARBA" id="ARBA00000185"/>
    </source>
</evidence>
<dbReference type="SUPFAM" id="SSF55874">
    <property type="entry name" value="ATPase domain of HSP90 chaperone/DNA topoisomerase II/histidine kinase"/>
    <property type="match status" value="1"/>
</dbReference>
<sequence>MTEAVVPRAYSAESIKVLEGLEAVRKRPAMYIGDLGKRGLHHLVYEVVDNSIDEALAGHCTKITVTLNIDGSVAVEDNGRGIPVGLHKEENKPAVEVVMTVLHAGGKFDKDSYKVSGGLHGVGVSVVNALSKWLWVEVKRDGKKHKQDYKKGITQNKLKELGTTKKSGTKVCFHPDEEIFDEIIFDYNIIAERLRELAYLNHGLEIVLKDERSDAPTSDTFRFKGGLSDFVKYLDEKNNPLHNKIVTVKKEDTAVPVDVALRYSNTYNDNILTFVNNINTIEGGTHLSGFRSALTRSMNVYATKNNLIKSKKNEKLTLSGEDFREGLTAIISVKVAEPQFEGQTKTKLGNGDVKGVVDKAVYEGILDFLEQNPSIGRRIIEKALLAARSRSAARKARELIRRKSA</sequence>
<dbReference type="Pfam" id="PF02518">
    <property type="entry name" value="HATPase_c"/>
    <property type="match status" value="1"/>
</dbReference>
<dbReference type="InterPro" id="IPR020568">
    <property type="entry name" value="Ribosomal_Su5_D2-typ_SF"/>
</dbReference>
<dbReference type="GO" id="GO:0006265">
    <property type="term" value="P:DNA topological change"/>
    <property type="evidence" value="ECO:0007669"/>
    <property type="project" value="InterPro"/>
</dbReference>
<dbReference type="Pfam" id="PF00204">
    <property type="entry name" value="DNA_gyraseB"/>
    <property type="match status" value="1"/>
</dbReference>
<proteinExistence type="inferred from homology"/>
<organism evidence="13">
    <name type="scientific">marine metagenome</name>
    <dbReference type="NCBI Taxonomy" id="408172"/>
    <lineage>
        <taxon>unclassified sequences</taxon>
        <taxon>metagenomes</taxon>
        <taxon>ecological metagenomes</taxon>
    </lineage>
</organism>
<keyword evidence="10" id="KW-0238">DNA-binding</keyword>
<comment type="cofactor">
    <cofactor evidence="2">
        <name>Mg(2+)</name>
        <dbReference type="ChEBI" id="CHEBI:18420"/>
    </cofactor>
</comment>
<evidence type="ECO:0000256" key="8">
    <source>
        <dbReference type="ARBA" id="ARBA00022842"/>
    </source>
</evidence>
<evidence type="ECO:0000256" key="7">
    <source>
        <dbReference type="ARBA" id="ARBA00022840"/>
    </source>
</evidence>
<dbReference type="InterPro" id="IPR003594">
    <property type="entry name" value="HATPase_dom"/>
</dbReference>